<keyword evidence="18" id="KW-0479">Metal-binding</keyword>
<gene>
    <name evidence="20" type="primary">dgkA</name>
    <name evidence="20" type="ORF">NCTC11429_03505</name>
</gene>
<evidence type="ECO:0000256" key="7">
    <source>
        <dbReference type="ARBA" id="ARBA00022741"/>
    </source>
</evidence>
<feature type="binding site" evidence="17">
    <location>
        <position position="77"/>
    </location>
    <ligand>
        <name>ATP</name>
        <dbReference type="ChEBI" id="CHEBI:30616"/>
    </ligand>
</feature>
<dbReference type="CDD" id="cd14265">
    <property type="entry name" value="UDPK_IM_like"/>
    <property type="match status" value="1"/>
</dbReference>
<feature type="binding site" evidence="17">
    <location>
        <position position="29"/>
    </location>
    <ligand>
        <name>ATP</name>
        <dbReference type="ChEBI" id="CHEBI:30616"/>
    </ligand>
</feature>
<feature type="binding site" evidence="16">
    <location>
        <position position="70"/>
    </location>
    <ligand>
        <name>substrate</name>
    </ligand>
</feature>
<evidence type="ECO:0000256" key="8">
    <source>
        <dbReference type="ARBA" id="ARBA00022777"/>
    </source>
</evidence>
<comment type="similarity">
    <text evidence="2">Belongs to the bacterial diacylglycerol kinase family.</text>
</comment>
<feature type="binding site" evidence="17">
    <location>
        <position position="17"/>
    </location>
    <ligand>
        <name>ATP</name>
        <dbReference type="ChEBI" id="CHEBI:30616"/>
    </ligand>
</feature>
<dbReference type="PANTHER" id="PTHR34299:SF1">
    <property type="entry name" value="DIACYLGLYCEROL KINASE"/>
    <property type="match status" value="1"/>
</dbReference>
<dbReference type="EMBL" id="LR590484">
    <property type="protein sequence ID" value="VTR47306.1"/>
    <property type="molecule type" value="Genomic_DNA"/>
</dbReference>
<dbReference type="GO" id="GO:0036433">
    <property type="term" value="F:di-trans, poly-cis-undecaprenol kinase activity"/>
    <property type="evidence" value="ECO:0007669"/>
    <property type="project" value="UniProtKB-EC"/>
</dbReference>
<proteinExistence type="inferred from homology"/>
<comment type="cofactor">
    <cofactor evidence="18">
        <name>Mg(2+)</name>
        <dbReference type="ChEBI" id="CHEBI:18420"/>
    </cofactor>
    <text evidence="18">Mn(2+), Zn(2+), Cd(2+) and Co(2+) support activity to lesser extents.</text>
</comment>
<evidence type="ECO:0000256" key="4">
    <source>
        <dbReference type="ARBA" id="ARBA00022516"/>
    </source>
</evidence>
<dbReference type="GeneID" id="78464173"/>
<dbReference type="GO" id="GO:0046872">
    <property type="term" value="F:metal ion binding"/>
    <property type="evidence" value="ECO:0007669"/>
    <property type="project" value="UniProtKB-KW"/>
</dbReference>
<evidence type="ECO:0000256" key="18">
    <source>
        <dbReference type="PIRSR" id="PIRSR600829-4"/>
    </source>
</evidence>
<evidence type="ECO:0000256" key="10">
    <source>
        <dbReference type="ARBA" id="ARBA00022989"/>
    </source>
</evidence>
<name>A0A4U9VJM8_9SPHI</name>
<keyword evidence="6 19" id="KW-0812">Transmembrane</keyword>
<evidence type="ECO:0000256" key="17">
    <source>
        <dbReference type="PIRSR" id="PIRSR600829-3"/>
    </source>
</evidence>
<evidence type="ECO:0000256" key="9">
    <source>
        <dbReference type="ARBA" id="ARBA00022840"/>
    </source>
</evidence>
<evidence type="ECO:0000256" key="15">
    <source>
        <dbReference type="PIRSR" id="PIRSR600829-1"/>
    </source>
</evidence>
<dbReference type="InterPro" id="IPR033717">
    <property type="entry name" value="UDPK"/>
</dbReference>
<evidence type="ECO:0000256" key="14">
    <source>
        <dbReference type="ARBA" id="ARBA00023264"/>
    </source>
</evidence>
<feature type="transmembrane region" description="Helical" evidence="19">
    <location>
        <begin position="97"/>
        <end position="118"/>
    </location>
</feature>
<evidence type="ECO:0000256" key="11">
    <source>
        <dbReference type="ARBA" id="ARBA00023098"/>
    </source>
</evidence>
<evidence type="ECO:0000256" key="16">
    <source>
        <dbReference type="PIRSR" id="PIRSR600829-2"/>
    </source>
</evidence>
<evidence type="ECO:0000256" key="2">
    <source>
        <dbReference type="ARBA" id="ARBA00005967"/>
    </source>
</evidence>
<feature type="binding site" evidence="18">
    <location>
        <position position="77"/>
    </location>
    <ligand>
        <name>a divalent metal cation</name>
        <dbReference type="ChEBI" id="CHEBI:60240"/>
    </ligand>
</feature>
<reference evidence="20 21" key="1">
    <citation type="submission" date="2019-05" db="EMBL/GenBank/DDBJ databases">
        <authorList>
            <consortium name="Pathogen Informatics"/>
        </authorList>
    </citation>
    <scope>NUCLEOTIDE SEQUENCE [LARGE SCALE GENOMIC DNA]</scope>
    <source>
        <strain evidence="20 21">NCTC11429</strain>
    </source>
</reference>
<dbReference type="Gene3D" id="1.10.287.3610">
    <property type="match status" value="1"/>
</dbReference>
<dbReference type="GO" id="GO:0008654">
    <property type="term" value="P:phospholipid biosynthetic process"/>
    <property type="evidence" value="ECO:0007669"/>
    <property type="project" value="UniProtKB-KW"/>
</dbReference>
<dbReference type="EC" id="2.7.1.66" evidence="20"/>
<evidence type="ECO:0000313" key="21">
    <source>
        <dbReference type="Proteomes" id="UP000308196"/>
    </source>
</evidence>
<feature type="binding site" evidence="18">
    <location>
        <position position="29"/>
    </location>
    <ligand>
        <name>a divalent metal cation</name>
        <dbReference type="ChEBI" id="CHEBI:60240"/>
    </ligand>
</feature>
<dbReference type="GO" id="GO:0005524">
    <property type="term" value="F:ATP binding"/>
    <property type="evidence" value="ECO:0007669"/>
    <property type="project" value="UniProtKB-KW"/>
</dbReference>
<dbReference type="GO" id="GO:0005886">
    <property type="term" value="C:plasma membrane"/>
    <property type="evidence" value="ECO:0007669"/>
    <property type="project" value="UniProtKB-SubCell"/>
</dbReference>
<keyword evidence="12 19" id="KW-0472">Membrane</keyword>
<keyword evidence="18" id="KW-0460">Magnesium</keyword>
<keyword evidence="5 20" id="KW-0808">Transferase</keyword>
<evidence type="ECO:0000313" key="20">
    <source>
        <dbReference type="EMBL" id="VTR47306.1"/>
    </source>
</evidence>
<dbReference type="Proteomes" id="UP000308196">
    <property type="component" value="Chromosome"/>
</dbReference>
<keyword evidence="11" id="KW-0443">Lipid metabolism</keyword>
<evidence type="ECO:0000256" key="1">
    <source>
        <dbReference type="ARBA" id="ARBA00004651"/>
    </source>
</evidence>
<evidence type="ECO:0000256" key="13">
    <source>
        <dbReference type="ARBA" id="ARBA00023209"/>
    </source>
</evidence>
<evidence type="ECO:0000256" key="19">
    <source>
        <dbReference type="SAM" id="Phobius"/>
    </source>
</evidence>
<feature type="binding site" evidence="17">
    <location>
        <begin position="95"/>
        <end position="96"/>
    </location>
    <ligand>
        <name>ATP</name>
        <dbReference type="ChEBI" id="CHEBI:30616"/>
    </ligand>
</feature>
<evidence type="ECO:0000256" key="5">
    <source>
        <dbReference type="ARBA" id="ARBA00022679"/>
    </source>
</evidence>
<protein>
    <submittedName>
        <fullName evidence="20">Undecaprenol kinase</fullName>
        <ecNumber evidence="20">2.7.1.66</ecNumber>
    </submittedName>
</protein>
<keyword evidence="14" id="KW-1208">Phospholipid metabolism</keyword>
<evidence type="ECO:0000256" key="12">
    <source>
        <dbReference type="ARBA" id="ARBA00023136"/>
    </source>
</evidence>
<dbReference type="KEGG" id="stha:NCTC11429_03505"/>
<feature type="transmembrane region" description="Helical" evidence="19">
    <location>
        <begin position="57"/>
        <end position="76"/>
    </location>
</feature>
<keyword evidence="4" id="KW-0444">Lipid biosynthesis</keyword>
<dbReference type="STRING" id="1123265.GCA_000686625_01312"/>
<keyword evidence="10 19" id="KW-1133">Transmembrane helix</keyword>
<feature type="transmembrane region" description="Helical" evidence="19">
    <location>
        <begin position="32"/>
        <end position="51"/>
    </location>
</feature>
<feature type="binding site" evidence="16">
    <location>
        <begin position="23"/>
        <end position="26"/>
    </location>
    <ligand>
        <name>substrate</name>
    </ligand>
</feature>
<sequence length="131" mass="14864">MTKTKFSFKKRLHSFRYAFNGLRIIWREEHNFKVHLLAMVLTTALSLLLQINAYEWLAVILAIGFVLVGELLNTAMENLADFVCAETDPRIKRIKDLAAAAVLLSSITALIVGAIIFVPKLYTLFLRIDLL</sequence>
<accession>A0A4U9VJM8</accession>
<dbReference type="AlphaFoldDB" id="A0A4U9VJM8"/>
<keyword evidence="13" id="KW-0594">Phospholipid biosynthesis</keyword>
<dbReference type="InterPro" id="IPR000829">
    <property type="entry name" value="DAGK"/>
</dbReference>
<keyword evidence="9 17" id="KW-0067">ATP-binding</keyword>
<organism evidence="20 21">
    <name type="scientific">Sphingobacterium thalpophilum</name>
    <dbReference type="NCBI Taxonomy" id="259"/>
    <lineage>
        <taxon>Bacteria</taxon>
        <taxon>Pseudomonadati</taxon>
        <taxon>Bacteroidota</taxon>
        <taxon>Sphingobacteriia</taxon>
        <taxon>Sphingobacteriales</taxon>
        <taxon>Sphingobacteriaceae</taxon>
        <taxon>Sphingobacterium</taxon>
    </lineage>
</organism>
<dbReference type="RefSeq" id="WP_028068862.1">
    <property type="nucleotide sequence ID" value="NZ_LR590484.1"/>
</dbReference>
<keyword evidence="8 20" id="KW-0418">Kinase</keyword>
<evidence type="ECO:0000256" key="3">
    <source>
        <dbReference type="ARBA" id="ARBA00022475"/>
    </source>
</evidence>
<evidence type="ECO:0000256" key="6">
    <source>
        <dbReference type="ARBA" id="ARBA00022692"/>
    </source>
</evidence>
<keyword evidence="3" id="KW-1003">Cell membrane</keyword>
<feature type="active site" description="Proton acceptor" evidence="15">
    <location>
        <position position="70"/>
    </location>
</feature>
<dbReference type="PANTHER" id="PTHR34299">
    <property type="entry name" value="DIACYLGLYCEROL KINASE"/>
    <property type="match status" value="1"/>
</dbReference>
<keyword evidence="7 17" id="KW-0547">Nucleotide-binding</keyword>
<dbReference type="Pfam" id="PF01219">
    <property type="entry name" value="DAGK_prokar"/>
    <property type="match status" value="1"/>
</dbReference>
<dbReference type="InterPro" id="IPR036945">
    <property type="entry name" value="DAGK_sf"/>
</dbReference>
<comment type="subcellular location">
    <subcellularLocation>
        <location evidence="1">Cell membrane</location>
        <topology evidence="1">Multi-pass membrane protein</topology>
    </subcellularLocation>
</comment>